<keyword evidence="2" id="KW-1185">Reference proteome</keyword>
<dbReference type="Gene3D" id="3.30.1380.20">
    <property type="entry name" value="Trafficking protein particle complex subunit 3"/>
    <property type="match status" value="1"/>
</dbReference>
<proteinExistence type="predicted"/>
<organism evidence="1 2">
    <name type="scientific">Bacillus spongiae</name>
    <dbReference type="NCBI Taxonomy" id="2683610"/>
    <lineage>
        <taxon>Bacteria</taxon>
        <taxon>Bacillati</taxon>
        <taxon>Bacillota</taxon>
        <taxon>Bacilli</taxon>
        <taxon>Bacillales</taxon>
        <taxon>Bacillaceae</taxon>
        <taxon>Bacillus</taxon>
    </lineage>
</organism>
<evidence type="ECO:0000313" key="2">
    <source>
        <dbReference type="Proteomes" id="UP001312865"/>
    </source>
</evidence>
<protein>
    <submittedName>
        <fullName evidence="1">YslB family protein</fullName>
    </submittedName>
</protein>
<gene>
    <name evidence="1" type="ORF">WAK64_00775</name>
</gene>
<sequence length="149" mass="17425">MENINKEIIKDELVPSFGYELLRDTLIPELLGKHTSELTYWAGKHLARRFPLNNFEEITTFFYEACWGSITLSSEKKNRKVYRLSGPIVEKRLEMDEDACFKLEAGFLAQQFERQNKVLTEATNEIHKRSSIVELIVQWDSSIPIEIEK</sequence>
<dbReference type="EMBL" id="JBBAXC010000001">
    <property type="protein sequence ID" value="MEI5905598.1"/>
    <property type="molecule type" value="Genomic_DNA"/>
</dbReference>
<accession>A0ABU8H8J1</accession>
<dbReference type="RefSeq" id="WP_336585014.1">
    <property type="nucleotide sequence ID" value="NZ_JBBAXC010000001.1"/>
</dbReference>
<dbReference type="InterPro" id="IPR019642">
    <property type="entry name" value="DUF2507"/>
</dbReference>
<evidence type="ECO:0000313" key="1">
    <source>
        <dbReference type="EMBL" id="MEI5905598.1"/>
    </source>
</evidence>
<comment type="caution">
    <text evidence="1">The sequence shown here is derived from an EMBL/GenBank/DDBJ whole genome shotgun (WGS) entry which is preliminary data.</text>
</comment>
<dbReference type="Proteomes" id="UP001312865">
    <property type="component" value="Unassembled WGS sequence"/>
</dbReference>
<dbReference type="InterPro" id="IPR024096">
    <property type="entry name" value="NO_sig/Golgi_transp_ligand-bd"/>
</dbReference>
<reference evidence="1 2" key="1">
    <citation type="journal article" date="2018" name="J. Microbiol.">
        <title>Bacillus spongiae sp. nov., isolated from sponge of Jeju Island.</title>
        <authorList>
            <person name="Lee G.E."/>
            <person name="Im W.T."/>
            <person name="Park J.S."/>
        </authorList>
    </citation>
    <scope>NUCLEOTIDE SEQUENCE [LARGE SCALE GENOMIC DNA]</scope>
    <source>
        <strain evidence="1 2">135PIL107-10</strain>
    </source>
</reference>
<dbReference type="SUPFAM" id="SSF111126">
    <property type="entry name" value="Ligand-binding domain in the NO signalling and Golgi transport"/>
    <property type="match status" value="1"/>
</dbReference>
<name>A0ABU8H8J1_9BACI</name>
<dbReference type="Pfam" id="PF10702">
    <property type="entry name" value="DUF2507"/>
    <property type="match status" value="1"/>
</dbReference>